<protein>
    <submittedName>
        <fullName evidence="1">Uncharacterized protein</fullName>
    </submittedName>
</protein>
<name>H3KEP4_9BURK</name>
<accession>H3KEP4</accession>
<gene>
    <name evidence="1" type="ORF">HMPREF9440_01209</name>
</gene>
<comment type="caution">
    <text evidence="1">The sequence shown here is derived from an EMBL/GenBank/DDBJ whole genome shotgun (WGS) entry which is preliminary data.</text>
</comment>
<organism evidence="1 2">
    <name type="scientific">Sutterella parvirubra YIT 11816</name>
    <dbReference type="NCBI Taxonomy" id="762967"/>
    <lineage>
        <taxon>Bacteria</taxon>
        <taxon>Pseudomonadati</taxon>
        <taxon>Pseudomonadota</taxon>
        <taxon>Betaproteobacteria</taxon>
        <taxon>Burkholderiales</taxon>
        <taxon>Sutterellaceae</taxon>
        <taxon>Sutterella</taxon>
    </lineage>
</organism>
<dbReference type="InterPro" id="IPR007398">
    <property type="entry name" value="BioG"/>
</dbReference>
<dbReference type="RefSeq" id="WP_008542065.1">
    <property type="nucleotide sequence ID" value="NZ_JH604949.1"/>
</dbReference>
<sequence>MTVTLLRGGVSAASASSNASSTVSSNASSNASGPITIFFAGWGMDETPFASWRTDAAMPGTLILVDDHVMENHPVLHWILEQKLSATDDGSEQPALHIVGWSFGVRAAADWLDRAFENPDLRELLSARKVVLSFVAGTLLPVDRTYGIPPAVAALTQKTLSPESAATFRQRMCGESAENNPFVLTPPVRTVESLARELSFFRTLPAPTDENPAAALARIAESLPALSITAHAAGKDAIVPPAAQERFWTKAEELLGKEKLTVRTHPDAPHGDFDLLTQIVRGNA</sequence>
<evidence type="ECO:0000313" key="2">
    <source>
        <dbReference type="Proteomes" id="UP000004956"/>
    </source>
</evidence>
<keyword evidence="2" id="KW-1185">Reference proteome</keyword>
<dbReference type="Pfam" id="PF04301">
    <property type="entry name" value="BioG"/>
    <property type="match status" value="1"/>
</dbReference>
<dbReference type="SUPFAM" id="SSF53474">
    <property type="entry name" value="alpha/beta-Hydrolases"/>
    <property type="match status" value="1"/>
</dbReference>
<dbReference type="HOGENOM" id="CLU_979785_0_0_4"/>
<evidence type="ECO:0000313" key="1">
    <source>
        <dbReference type="EMBL" id="EHY31405.1"/>
    </source>
</evidence>
<proteinExistence type="predicted"/>
<dbReference type="InterPro" id="IPR029058">
    <property type="entry name" value="AB_hydrolase_fold"/>
</dbReference>
<dbReference type="PATRIC" id="fig|762967.3.peg.955"/>
<dbReference type="EMBL" id="AFBQ01000165">
    <property type="protein sequence ID" value="EHY31405.1"/>
    <property type="molecule type" value="Genomic_DNA"/>
</dbReference>
<reference evidence="1 2" key="1">
    <citation type="submission" date="2011-11" db="EMBL/GenBank/DDBJ databases">
        <authorList>
            <person name="Weinstock G."/>
            <person name="Sodergren E."/>
            <person name="Clifton S."/>
            <person name="Fulton L."/>
            <person name="Fulton B."/>
            <person name="Courtney L."/>
            <person name="Fronick C."/>
            <person name="Harrison M."/>
            <person name="Strong C."/>
            <person name="Farmer C."/>
            <person name="Delahaunty K."/>
            <person name="Markovic C."/>
            <person name="Hall O."/>
            <person name="Minx P."/>
            <person name="Tomlinson C."/>
            <person name="Mitreva M."/>
            <person name="Hou S."/>
            <person name="Chen J."/>
            <person name="Wollam A."/>
            <person name="Pepin K.H."/>
            <person name="Johnson M."/>
            <person name="Bhonagiri V."/>
            <person name="Zhang X."/>
            <person name="Suruliraj S."/>
            <person name="Warren W."/>
            <person name="Chinwalla A."/>
            <person name="Mardis E.R."/>
            <person name="Wilson R.K."/>
        </authorList>
    </citation>
    <scope>NUCLEOTIDE SEQUENCE [LARGE SCALE GENOMIC DNA]</scope>
    <source>
        <strain evidence="1 2">YIT 11816</strain>
    </source>
</reference>
<dbReference type="ESTHER" id="9burk-h3kep4">
    <property type="family name" value="BioG_Pimeloyl-ACP-methyl-esterase"/>
</dbReference>
<dbReference type="Proteomes" id="UP000004956">
    <property type="component" value="Unassembled WGS sequence"/>
</dbReference>
<dbReference type="OrthoDB" id="7688089at2"/>
<dbReference type="Gene3D" id="3.40.50.1820">
    <property type="entry name" value="alpha/beta hydrolase"/>
    <property type="match status" value="1"/>
</dbReference>
<dbReference type="STRING" id="762967.HMPREF9440_01209"/>
<dbReference type="AlphaFoldDB" id="H3KEP4"/>